<name>A0ABQ9I3S9_9NEOP</name>
<keyword evidence="2" id="KW-1185">Reference proteome</keyword>
<reference evidence="1 2" key="1">
    <citation type="submission" date="2023-02" db="EMBL/GenBank/DDBJ databases">
        <title>LHISI_Scaffold_Assembly.</title>
        <authorList>
            <person name="Stuart O.P."/>
            <person name="Cleave R."/>
            <person name="Magrath M.J.L."/>
            <person name="Mikheyev A.S."/>
        </authorList>
    </citation>
    <scope>NUCLEOTIDE SEQUENCE [LARGE SCALE GENOMIC DNA]</scope>
    <source>
        <strain evidence="1">Daus_M_001</strain>
        <tissue evidence="1">Leg muscle</tissue>
    </source>
</reference>
<dbReference type="Proteomes" id="UP001159363">
    <property type="component" value="Chromosome 3"/>
</dbReference>
<dbReference type="EMBL" id="JARBHB010000003">
    <property type="protein sequence ID" value="KAJ8890905.1"/>
    <property type="molecule type" value="Genomic_DNA"/>
</dbReference>
<comment type="caution">
    <text evidence="1">The sequence shown here is derived from an EMBL/GenBank/DDBJ whole genome shotgun (WGS) entry which is preliminary data.</text>
</comment>
<evidence type="ECO:0000313" key="1">
    <source>
        <dbReference type="EMBL" id="KAJ8890905.1"/>
    </source>
</evidence>
<sequence>MYVPSPSKCAVFLFELRGLIDDRSCLHHFVLRDFSMLDAFSRNMSTTQGGRSVVEVRLIASHLGEPGSNYDGVVSGFSHMIIVPNDAAGRRVFYGISCFSRPCITALLHHHLISPSSSFKISIGGAVARALASHHGDPGSIPSGFTPGFSHVGILLNDAAFRWVFSGYSSFSSSCITAPLHPRVSLHTMSGDDWHLRVPAIPGHATVAGNLNHFADEKSPAGAARRGAGLGVFSRRHLCESPPREAGHAPPGLRGCREGVILPGGREKGAGGVSGTLPNARAVPRGELLKDFRENSPGRGFILGLGHDHFINQPYPPPPPKSLLLRLTPLSGINAVGQTALGRTRINLGLSVVATAATTLSLKSAILRGDGDFDVTPQKEKVTWCEVR</sequence>
<gene>
    <name evidence="1" type="ORF">PR048_010414</name>
</gene>
<accession>A0ABQ9I3S9</accession>
<proteinExistence type="predicted"/>
<evidence type="ECO:0000313" key="2">
    <source>
        <dbReference type="Proteomes" id="UP001159363"/>
    </source>
</evidence>
<organism evidence="1 2">
    <name type="scientific">Dryococelus australis</name>
    <dbReference type="NCBI Taxonomy" id="614101"/>
    <lineage>
        <taxon>Eukaryota</taxon>
        <taxon>Metazoa</taxon>
        <taxon>Ecdysozoa</taxon>
        <taxon>Arthropoda</taxon>
        <taxon>Hexapoda</taxon>
        <taxon>Insecta</taxon>
        <taxon>Pterygota</taxon>
        <taxon>Neoptera</taxon>
        <taxon>Polyneoptera</taxon>
        <taxon>Phasmatodea</taxon>
        <taxon>Verophasmatodea</taxon>
        <taxon>Anareolatae</taxon>
        <taxon>Phasmatidae</taxon>
        <taxon>Eurycanthinae</taxon>
        <taxon>Dryococelus</taxon>
    </lineage>
</organism>
<protein>
    <submittedName>
        <fullName evidence="1">Uncharacterized protein</fullName>
    </submittedName>
</protein>